<comment type="caution">
    <text evidence="8">The sequence shown here is derived from an EMBL/GenBank/DDBJ whole genome shotgun (WGS) entry which is preliminary data.</text>
</comment>
<keyword evidence="5" id="KW-0968">Cytoplasmic vesicle</keyword>
<keyword evidence="2" id="KW-0256">Endoplasmic reticulum</keyword>
<evidence type="ECO:0000256" key="1">
    <source>
        <dbReference type="ARBA" id="ARBA00022692"/>
    </source>
</evidence>
<evidence type="ECO:0000256" key="5">
    <source>
        <dbReference type="ARBA" id="ARBA00023329"/>
    </source>
</evidence>
<keyword evidence="4 7" id="KW-0472">Membrane</keyword>
<dbReference type="Proteomes" id="UP000192578">
    <property type="component" value="Unassembled WGS sequence"/>
</dbReference>
<sequence length="159" mass="18178">MASIQRKPAAATPGTATVVHENRSRDLSPDKHQDQAPDKRAQKQAASSEEDVLLERLLKKAPRDASPDKRQKQLSTVSDQEVTSIFKTLTMYTLLIIFMPILSYFFARKYIFEDLLGFDARQSFIYWAVLAVVSIHVVLFIMVYRAYQDGVKPRTIKQD</sequence>
<gene>
    <name evidence="8" type="ORF">BV898_05568</name>
</gene>
<evidence type="ECO:0000313" key="9">
    <source>
        <dbReference type="Proteomes" id="UP000192578"/>
    </source>
</evidence>
<keyword evidence="1 7" id="KW-0812">Transmembrane</keyword>
<keyword evidence="9" id="KW-1185">Reference proteome</keyword>
<organism evidence="8 9">
    <name type="scientific">Hypsibius exemplaris</name>
    <name type="common">Freshwater tardigrade</name>
    <dbReference type="NCBI Taxonomy" id="2072580"/>
    <lineage>
        <taxon>Eukaryota</taxon>
        <taxon>Metazoa</taxon>
        <taxon>Ecdysozoa</taxon>
        <taxon>Tardigrada</taxon>
        <taxon>Eutardigrada</taxon>
        <taxon>Parachela</taxon>
        <taxon>Hypsibioidea</taxon>
        <taxon>Hypsibiidae</taxon>
        <taxon>Hypsibius</taxon>
    </lineage>
</organism>
<dbReference type="InterPro" id="IPR019013">
    <property type="entry name" value="Vma21"/>
</dbReference>
<feature type="compositionally biased region" description="Low complexity" evidence="6">
    <location>
        <begin position="8"/>
        <end position="17"/>
    </location>
</feature>
<dbReference type="GO" id="GO:0031410">
    <property type="term" value="C:cytoplasmic vesicle"/>
    <property type="evidence" value="ECO:0007669"/>
    <property type="project" value="UniProtKB-KW"/>
</dbReference>
<feature type="region of interest" description="Disordered" evidence="6">
    <location>
        <begin position="1"/>
        <end position="50"/>
    </location>
</feature>
<evidence type="ECO:0000256" key="6">
    <source>
        <dbReference type="SAM" id="MobiDB-lite"/>
    </source>
</evidence>
<accession>A0A1W0WZ99</accession>
<dbReference type="OrthoDB" id="160405at2759"/>
<dbReference type="AlphaFoldDB" id="A0A1W0WZ99"/>
<feature type="compositionally biased region" description="Basic and acidic residues" evidence="6">
    <location>
        <begin position="20"/>
        <end position="41"/>
    </location>
</feature>
<dbReference type="GO" id="GO:0070072">
    <property type="term" value="P:vacuolar proton-transporting V-type ATPase complex assembly"/>
    <property type="evidence" value="ECO:0007669"/>
    <property type="project" value="InterPro"/>
</dbReference>
<feature type="transmembrane region" description="Helical" evidence="7">
    <location>
        <begin position="124"/>
        <end position="147"/>
    </location>
</feature>
<keyword evidence="3 7" id="KW-1133">Transmembrane helix</keyword>
<evidence type="ECO:0000256" key="7">
    <source>
        <dbReference type="SAM" id="Phobius"/>
    </source>
</evidence>
<evidence type="ECO:0000313" key="8">
    <source>
        <dbReference type="EMBL" id="OQV20524.1"/>
    </source>
</evidence>
<evidence type="ECO:0000256" key="3">
    <source>
        <dbReference type="ARBA" id="ARBA00022989"/>
    </source>
</evidence>
<protein>
    <recommendedName>
        <fullName evidence="10">Vacuolar ATPase assembly integral membrane protein VMA21 homolog</fullName>
    </recommendedName>
</protein>
<evidence type="ECO:0008006" key="10">
    <source>
        <dbReference type="Google" id="ProtNLM"/>
    </source>
</evidence>
<name>A0A1W0WZ99_HYPEX</name>
<reference evidence="9" key="1">
    <citation type="submission" date="2017-01" db="EMBL/GenBank/DDBJ databases">
        <title>Comparative genomics of anhydrobiosis in the tardigrade Hypsibius dujardini.</title>
        <authorList>
            <person name="Yoshida Y."/>
            <person name="Koutsovoulos G."/>
            <person name="Laetsch D."/>
            <person name="Stevens L."/>
            <person name="Kumar S."/>
            <person name="Horikawa D."/>
            <person name="Ishino K."/>
            <person name="Komine S."/>
            <person name="Tomita M."/>
            <person name="Blaxter M."/>
            <person name="Arakawa K."/>
        </authorList>
    </citation>
    <scope>NUCLEOTIDE SEQUENCE [LARGE SCALE GENOMIC DNA]</scope>
    <source>
        <strain evidence="9">Z151</strain>
    </source>
</reference>
<feature type="transmembrane region" description="Helical" evidence="7">
    <location>
        <begin position="89"/>
        <end position="112"/>
    </location>
</feature>
<evidence type="ECO:0000256" key="2">
    <source>
        <dbReference type="ARBA" id="ARBA00022824"/>
    </source>
</evidence>
<dbReference type="EMBL" id="MTYJ01000030">
    <property type="protein sequence ID" value="OQV20524.1"/>
    <property type="molecule type" value="Genomic_DNA"/>
</dbReference>
<proteinExistence type="predicted"/>
<evidence type="ECO:0000256" key="4">
    <source>
        <dbReference type="ARBA" id="ARBA00023136"/>
    </source>
</evidence>
<dbReference type="Pfam" id="PF09446">
    <property type="entry name" value="VMA21"/>
    <property type="match status" value="1"/>
</dbReference>